<sequence>MKILFHENELNYRGTSIALYDYADFNERYLGNESLIVYDKTSTTNHPLGIEKFAKRFNVIGYSDFKEVDNLISKNNIDLFYAIKNGDIDHIETKECKTCIHSVFKHFEPHGDVYAYVSEWLSHEMTGSKYPFVPHMVNFEEGTNENLRKDLNIPPHAKVFGYYGGHASFNILFAQQTIEKIASKYKDVYFIFMGVDSFVKKRWWKSPPSNIIFLPPSSDIIMKQKFINTCNALLHARERGETFGITVAEFAIKGKPVVAFADPPEKAHISHLGDQAYYYRNEKELRDILLDADLSRSAEELFRKFLPHPVMDTFKEVFID</sequence>
<dbReference type="Gene3D" id="3.40.50.2000">
    <property type="entry name" value="Glycogen Phosphorylase B"/>
    <property type="match status" value="1"/>
</dbReference>
<organism evidence="1 2">
    <name type="scientific">Chryseobacterium oleae</name>
    <dbReference type="NCBI Taxonomy" id="491207"/>
    <lineage>
        <taxon>Bacteria</taxon>
        <taxon>Pseudomonadati</taxon>
        <taxon>Bacteroidota</taxon>
        <taxon>Flavobacteriia</taxon>
        <taxon>Flavobacteriales</taxon>
        <taxon>Weeksellaceae</taxon>
        <taxon>Chryseobacterium group</taxon>
        <taxon>Chryseobacterium</taxon>
    </lineage>
</organism>
<keyword evidence="2" id="KW-1185">Reference proteome</keyword>
<dbReference type="SUPFAM" id="SSF53756">
    <property type="entry name" value="UDP-Glycosyltransferase/glycogen phosphorylase"/>
    <property type="match status" value="1"/>
</dbReference>
<dbReference type="RefSeq" id="WP_090025078.1">
    <property type="nucleotide sequence ID" value="NZ_FOVD01000004.1"/>
</dbReference>
<evidence type="ECO:0000313" key="2">
    <source>
        <dbReference type="Proteomes" id="UP000198769"/>
    </source>
</evidence>
<dbReference type="Proteomes" id="UP000198769">
    <property type="component" value="Unassembled WGS sequence"/>
</dbReference>
<name>A0A1I4ZDI6_CHROL</name>
<reference evidence="2" key="1">
    <citation type="submission" date="2016-10" db="EMBL/GenBank/DDBJ databases">
        <authorList>
            <person name="Varghese N."/>
            <person name="Submissions S."/>
        </authorList>
    </citation>
    <scope>NUCLEOTIDE SEQUENCE [LARGE SCALE GENOMIC DNA]</scope>
    <source>
        <strain evidence="2">DSM 25575</strain>
    </source>
</reference>
<evidence type="ECO:0008006" key="3">
    <source>
        <dbReference type="Google" id="ProtNLM"/>
    </source>
</evidence>
<accession>A0A1I4ZDI6</accession>
<dbReference type="CDD" id="cd01635">
    <property type="entry name" value="Glycosyltransferase_GTB-type"/>
    <property type="match status" value="1"/>
</dbReference>
<dbReference type="AlphaFoldDB" id="A0A1I4ZDI6"/>
<dbReference type="OrthoDB" id="1224817at2"/>
<dbReference type="EMBL" id="FOVD01000004">
    <property type="protein sequence ID" value="SFN47960.1"/>
    <property type="molecule type" value="Genomic_DNA"/>
</dbReference>
<protein>
    <recommendedName>
        <fullName evidence="3">Glycosyl transferases group 1</fullName>
    </recommendedName>
</protein>
<evidence type="ECO:0000313" key="1">
    <source>
        <dbReference type="EMBL" id="SFN47960.1"/>
    </source>
</evidence>
<gene>
    <name evidence="1" type="ORF">SAMN05421594_2889</name>
</gene>
<proteinExistence type="predicted"/>